<keyword evidence="3 4" id="KW-0472">Membrane</keyword>
<evidence type="ECO:0000313" key="7">
    <source>
        <dbReference type="Proteomes" id="UP001165306"/>
    </source>
</evidence>
<reference evidence="6" key="1">
    <citation type="submission" date="2022-06" db="EMBL/GenBank/DDBJ databases">
        <title>CFH 74404 Thermomicrobiaceae sp.</title>
        <authorList>
            <person name="Ming H."/>
            <person name="Li W.-J."/>
            <person name="Zhao Z."/>
        </authorList>
    </citation>
    <scope>NUCLEOTIDE SEQUENCE</scope>
    <source>
        <strain evidence="6">CFH 74404</strain>
    </source>
</reference>
<dbReference type="PROSITE" id="PS50850">
    <property type="entry name" value="MFS"/>
    <property type="match status" value="1"/>
</dbReference>
<keyword evidence="7" id="KW-1185">Reference proteome</keyword>
<evidence type="ECO:0000256" key="4">
    <source>
        <dbReference type="SAM" id="Phobius"/>
    </source>
</evidence>
<keyword evidence="2 4" id="KW-1133">Transmembrane helix</keyword>
<dbReference type="AlphaFoldDB" id="A0AA42BAU0"/>
<evidence type="ECO:0000256" key="2">
    <source>
        <dbReference type="ARBA" id="ARBA00022989"/>
    </source>
</evidence>
<dbReference type="GO" id="GO:0022857">
    <property type="term" value="F:transmembrane transporter activity"/>
    <property type="evidence" value="ECO:0007669"/>
    <property type="project" value="InterPro"/>
</dbReference>
<keyword evidence="1 4" id="KW-0812">Transmembrane</keyword>
<name>A0AA42BAU0_9BACT</name>
<dbReference type="Proteomes" id="UP001165306">
    <property type="component" value="Unassembled WGS sequence"/>
</dbReference>
<comment type="caution">
    <text evidence="6">The sequence shown here is derived from an EMBL/GenBank/DDBJ whole genome shotgun (WGS) entry which is preliminary data.</text>
</comment>
<feature type="transmembrane region" description="Helical" evidence="4">
    <location>
        <begin position="53"/>
        <end position="79"/>
    </location>
</feature>
<evidence type="ECO:0000313" key="6">
    <source>
        <dbReference type="EMBL" id="MCM8748965.1"/>
    </source>
</evidence>
<evidence type="ECO:0000256" key="3">
    <source>
        <dbReference type="ARBA" id="ARBA00023136"/>
    </source>
</evidence>
<dbReference type="EMBL" id="JAMSLR010000004">
    <property type="protein sequence ID" value="MCM8748965.1"/>
    <property type="molecule type" value="Genomic_DNA"/>
</dbReference>
<evidence type="ECO:0000256" key="1">
    <source>
        <dbReference type="ARBA" id="ARBA00022692"/>
    </source>
</evidence>
<dbReference type="InterPro" id="IPR036259">
    <property type="entry name" value="MFS_trans_sf"/>
</dbReference>
<organism evidence="6 7">
    <name type="scientific">Thermalbibacter longus</name>
    <dbReference type="NCBI Taxonomy" id="2951981"/>
    <lineage>
        <taxon>Bacteria</taxon>
        <taxon>Pseudomonadati</taxon>
        <taxon>Thermomicrobiota</taxon>
        <taxon>Thermomicrobia</taxon>
        <taxon>Thermomicrobiales</taxon>
        <taxon>Thermomicrobiaceae</taxon>
        <taxon>Thermalbibacter</taxon>
    </lineage>
</organism>
<dbReference type="SUPFAM" id="SSF103473">
    <property type="entry name" value="MFS general substrate transporter"/>
    <property type="match status" value="1"/>
</dbReference>
<dbReference type="RefSeq" id="WP_284056745.1">
    <property type="nucleotide sequence ID" value="NZ_JAMSLR010000004.1"/>
</dbReference>
<evidence type="ECO:0000259" key="5">
    <source>
        <dbReference type="PROSITE" id="PS50850"/>
    </source>
</evidence>
<dbReference type="Gene3D" id="1.20.1250.20">
    <property type="entry name" value="MFS general substrate transporter like domains"/>
    <property type="match status" value="1"/>
</dbReference>
<feature type="domain" description="Major facilitator superfamily (MFS) profile" evidence="5">
    <location>
        <begin position="1"/>
        <end position="83"/>
    </location>
</feature>
<dbReference type="InterPro" id="IPR020846">
    <property type="entry name" value="MFS_dom"/>
</dbReference>
<gene>
    <name evidence="6" type="ORF">NET02_07410</name>
</gene>
<sequence>MAFGFGLIALAPGPGLLFLAMAVIYPAGGAAVGLAQATLVDIYPEDTARTMTRWTISAAIGDLLGPVVVASVLAAGLGWRPLF</sequence>
<proteinExistence type="predicted"/>
<protein>
    <recommendedName>
        <fullName evidence="5">Major facilitator superfamily (MFS) profile domain-containing protein</fullName>
    </recommendedName>
</protein>
<accession>A0AA42BAU0</accession>